<comment type="similarity">
    <text evidence="3">In the N-terminal section; belongs to the NADH:flavin oxidoreductase/NADH oxidase family.</text>
</comment>
<keyword evidence="6" id="KW-0479">Metal-binding</keyword>
<dbReference type="PANTHER" id="PTHR42917:SF2">
    <property type="entry name" value="2,4-DIENOYL-COA REDUCTASE [(2E)-ENOYL-COA-PRODUCING]"/>
    <property type="match status" value="1"/>
</dbReference>
<evidence type="ECO:0000256" key="3">
    <source>
        <dbReference type="ARBA" id="ARBA00011048"/>
    </source>
</evidence>
<dbReference type="InterPro" id="IPR023753">
    <property type="entry name" value="FAD/NAD-binding_dom"/>
</dbReference>
<accession>A0ABU0FCV4</accession>
<evidence type="ECO:0000259" key="11">
    <source>
        <dbReference type="Pfam" id="PF07992"/>
    </source>
</evidence>
<feature type="domain" description="FAD/NAD(P)-binding" evidence="11">
    <location>
        <begin position="396"/>
        <end position="498"/>
    </location>
</feature>
<evidence type="ECO:0000256" key="6">
    <source>
        <dbReference type="ARBA" id="ARBA00022723"/>
    </source>
</evidence>
<dbReference type="InterPro" id="IPR001155">
    <property type="entry name" value="OxRdtase_FMN_N"/>
</dbReference>
<keyword evidence="9" id="KW-0411">Iron-sulfur</keyword>
<feature type="domain" description="NADH:flavin oxidoreductase/NADH oxidase N-terminal" evidence="10">
    <location>
        <begin position="17"/>
        <end position="344"/>
    </location>
</feature>
<reference evidence="12 13" key="1">
    <citation type="submission" date="2023-07" db="EMBL/GenBank/DDBJ databases">
        <title>Genomic Encyclopedia of Type Strains, Phase IV (KMG-IV): sequencing the most valuable type-strain genomes for metagenomic binning, comparative biology and taxonomic classification.</title>
        <authorList>
            <person name="Goeker M."/>
        </authorList>
    </citation>
    <scope>NUCLEOTIDE SEQUENCE [LARGE SCALE GENOMIC DNA]</scope>
    <source>
        <strain evidence="12 13">DSM 5896</strain>
    </source>
</reference>
<evidence type="ECO:0000313" key="13">
    <source>
        <dbReference type="Proteomes" id="UP001237448"/>
    </source>
</evidence>
<comment type="cofactor">
    <cofactor evidence="2">
        <name>[4Fe-4S] cluster</name>
        <dbReference type="ChEBI" id="CHEBI:49883"/>
    </cofactor>
</comment>
<evidence type="ECO:0000256" key="7">
    <source>
        <dbReference type="ARBA" id="ARBA00023002"/>
    </source>
</evidence>
<dbReference type="RefSeq" id="WP_307424938.1">
    <property type="nucleotide sequence ID" value="NZ_JAUSVK010000001.1"/>
</dbReference>
<dbReference type="InterPro" id="IPR051793">
    <property type="entry name" value="NADH:flavin_oxidoreductase"/>
</dbReference>
<dbReference type="Gene3D" id="3.20.20.70">
    <property type="entry name" value="Aldolase class I"/>
    <property type="match status" value="1"/>
</dbReference>
<dbReference type="PRINTS" id="PR00368">
    <property type="entry name" value="FADPNR"/>
</dbReference>
<dbReference type="InterPro" id="IPR013785">
    <property type="entry name" value="Aldolase_TIM"/>
</dbReference>
<evidence type="ECO:0000259" key="10">
    <source>
        <dbReference type="Pfam" id="PF00724"/>
    </source>
</evidence>
<dbReference type="Pfam" id="PF07992">
    <property type="entry name" value="Pyr_redox_2"/>
    <property type="match status" value="1"/>
</dbReference>
<dbReference type="Gene3D" id="3.40.50.720">
    <property type="entry name" value="NAD(P)-binding Rossmann-like Domain"/>
    <property type="match status" value="1"/>
</dbReference>
<comment type="caution">
    <text evidence="12">The sequence shown here is derived from an EMBL/GenBank/DDBJ whole genome shotgun (WGS) entry which is preliminary data.</text>
</comment>
<dbReference type="EMBL" id="JAUSVK010000001">
    <property type="protein sequence ID" value="MDQ0391890.1"/>
    <property type="molecule type" value="Genomic_DNA"/>
</dbReference>
<dbReference type="SUPFAM" id="SSF51905">
    <property type="entry name" value="FAD/NAD(P)-binding domain"/>
    <property type="match status" value="1"/>
</dbReference>
<evidence type="ECO:0000256" key="1">
    <source>
        <dbReference type="ARBA" id="ARBA00001917"/>
    </source>
</evidence>
<dbReference type="SUPFAM" id="SSF51395">
    <property type="entry name" value="FMN-linked oxidoreductases"/>
    <property type="match status" value="1"/>
</dbReference>
<gene>
    <name evidence="12" type="ORF">J3R73_001682</name>
</gene>
<dbReference type="PRINTS" id="PR00411">
    <property type="entry name" value="PNDRDTASEI"/>
</dbReference>
<evidence type="ECO:0000256" key="4">
    <source>
        <dbReference type="ARBA" id="ARBA00022630"/>
    </source>
</evidence>
<keyword evidence="8" id="KW-0408">Iron</keyword>
<evidence type="ECO:0000256" key="8">
    <source>
        <dbReference type="ARBA" id="ARBA00023004"/>
    </source>
</evidence>
<evidence type="ECO:0000313" key="12">
    <source>
        <dbReference type="EMBL" id="MDQ0391890.1"/>
    </source>
</evidence>
<evidence type="ECO:0000256" key="2">
    <source>
        <dbReference type="ARBA" id="ARBA00001966"/>
    </source>
</evidence>
<keyword evidence="5" id="KW-0288">FMN</keyword>
<sequence>MSIAAAQPLEAVSFPRLFSPFRIRGVALRNRVVFQPHFTALGGLDGMPSEDHVAYHEARARGGAGLTVFESQAVHPAGKMSRRFVSAWDPAVIPFYRRLTGRVQAHGTKIFGQLTHGGHTSLERPPHLLWAPSQMPEPSSHFSTKAMDPEDIEATIRGFAASARNAMEGGFDGVEIKVAHDGLLRSFASPFFNRRTDGYGGSFENRMRLSVEVLDAVKRATARDFPVGVRICLDEFTTFGYDLAYGLRMAAHLESTGGVDYLNSDAGSFSSYWMEIPPAAVAAGSFRGLNAALKKQSHLPVVAFGRIAPPGLAEAMLADGEADLIGFARQLVADPDTPDKLRRGEAHLVRPCIACNDACIYQVGQEKGIRCVHNPAAGRERDIDEPLAVEAGRRRKIVVVGGGPAGLKTAEIAARRGHDVVVLERAARLGGQVALAARQPEHQAIAGVTDHLEAMLRHLGVAIRLGVAATPEILARERADRIVIATGSEPNLPAAPEEGAGRSPALELGRQVEPDIPGLALPFVHSGDDVMSGAVRLAGRVLVIDNNGHWEGAGTAEFLADNGCSVEVATPDFMVGGDIESGARTLFYRRAAIKNIAIRGGLALKSIAPGRATFSPVFSAAGTRGFGRYLLVPGGDVVIEDFDAVVAVIGRRSREDLYHRCRSSALLAGIPIERVGDCVAPRLIESNILEAHRLGARL</sequence>
<evidence type="ECO:0000256" key="9">
    <source>
        <dbReference type="ARBA" id="ARBA00023014"/>
    </source>
</evidence>
<dbReference type="Gene3D" id="3.50.50.60">
    <property type="entry name" value="FAD/NAD(P)-binding domain"/>
    <property type="match status" value="1"/>
</dbReference>
<keyword evidence="13" id="KW-1185">Reference proteome</keyword>
<dbReference type="Pfam" id="PF00724">
    <property type="entry name" value="Oxidored_FMN"/>
    <property type="match status" value="1"/>
</dbReference>
<comment type="cofactor">
    <cofactor evidence="1">
        <name>FMN</name>
        <dbReference type="ChEBI" id="CHEBI:58210"/>
    </cofactor>
</comment>
<dbReference type="SUPFAM" id="SSF51971">
    <property type="entry name" value="Nucleotide-binding domain"/>
    <property type="match status" value="1"/>
</dbReference>
<dbReference type="InterPro" id="IPR036188">
    <property type="entry name" value="FAD/NAD-bd_sf"/>
</dbReference>
<proteinExistence type="inferred from homology"/>
<organism evidence="12 13">
    <name type="scientific">Labrys monachus</name>
    <dbReference type="NCBI Taxonomy" id="217067"/>
    <lineage>
        <taxon>Bacteria</taxon>
        <taxon>Pseudomonadati</taxon>
        <taxon>Pseudomonadota</taxon>
        <taxon>Alphaproteobacteria</taxon>
        <taxon>Hyphomicrobiales</taxon>
        <taxon>Xanthobacteraceae</taxon>
        <taxon>Labrys</taxon>
    </lineage>
</organism>
<evidence type="ECO:0000256" key="5">
    <source>
        <dbReference type="ARBA" id="ARBA00022643"/>
    </source>
</evidence>
<name>A0ABU0FCV4_9HYPH</name>
<dbReference type="Proteomes" id="UP001237448">
    <property type="component" value="Unassembled WGS sequence"/>
</dbReference>
<protein>
    <submittedName>
        <fullName evidence="12">2,4-dienoyl-CoA reductase-like NADH-dependent reductase (Old Yellow Enzyme family)</fullName>
    </submittedName>
</protein>
<keyword evidence="7" id="KW-0560">Oxidoreductase</keyword>
<keyword evidence="4" id="KW-0285">Flavoprotein</keyword>
<dbReference type="PANTHER" id="PTHR42917">
    <property type="entry name" value="2,4-DIENOYL-COA REDUCTASE"/>
    <property type="match status" value="1"/>
</dbReference>